<evidence type="ECO:0000256" key="4">
    <source>
        <dbReference type="ARBA" id="ARBA00023125"/>
    </source>
</evidence>
<comment type="similarity">
    <text evidence="1 6">Belongs to the sigma-70 factor family. ECF subfamily.</text>
</comment>
<proteinExistence type="inferred from homology"/>
<dbReference type="PANTHER" id="PTHR43133">
    <property type="entry name" value="RNA POLYMERASE ECF-TYPE SIGMA FACTO"/>
    <property type="match status" value="1"/>
</dbReference>
<evidence type="ECO:0000256" key="6">
    <source>
        <dbReference type="RuleBase" id="RU000716"/>
    </source>
</evidence>
<dbReference type="GO" id="GO:0016987">
    <property type="term" value="F:sigma factor activity"/>
    <property type="evidence" value="ECO:0007669"/>
    <property type="project" value="UniProtKB-KW"/>
</dbReference>
<dbReference type="InterPro" id="IPR039425">
    <property type="entry name" value="RNA_pol_sigma-70-like"/>
</dbReference>
<dbReference type="InterPro" id="IPR000838">
    <property type="entry name" value="RNA_pol_sigma70_ECF_CS"/>
</dbReference>
<keyword evidence="3 6" id="KW-0731">Sigma factor</keyword>
<dbReference type="Gene3D" id="1.10.1740.10">
    <property type="match status" value="1"/>
</dbReference>
<dbReference type="InterPro" id="IPR013249">
    <property type="entry name" value="RNA_pol_sigma70_r4_t2"/>
</dbReference>
<dbReference type="GO" id="GO:0006950">
    <property type="term" value="P:response to stress"/>
    <property type="evidence" value="ECO:0007669"/>
    <property type="project" value="UniProtKB-ARBA"/>
</dbReference>
<keyword evidence="5 6" id="KW-0804">Transcription</keyword>
<dbReference type="CDD" id="cd06171">
    <property type="entry name" value="Sigma70_r4"/>
    <property type="match status" value="1"/>
</dbReference>
<dbReference type="SUPFAM" id="SSF88946">
    <property type="entry name" value="Sigma2 domain of RNA polymerase sigma factors"/>
    <property type="match status" value="1"/>
</dbReference>
<accession>A0A8J3EIT5</accession>
<dbReference type="PROSITE" id="PS01063">
    <property type="entry name" value="SIGMA70_ECF"/>
    <property type="match status" value="1"/>
</dbReference>
<dbReference type="InterPro" id="IPR013324">
    <property type="entry name" value="RNA_pol_sigma_r3/r4-like"/>
</dbReference>
<keyword evidence="10" id="KW-1185">Reference proteome</keyword>
<dbReference type="InterPro" id="IPR036388">
    <property type="entry name" value="WH-like_DNA-bd_sf"/>
</dbReference>
<feature type="domain" description="RNA polymerase sigma-70 region 2" evidence="7">
    <location>
        <begin position="8"/>
        <end position="75"/>
    </location>
</feature>
<dbReference type="AlphaFoldDB" id="A0A8J3EIT5"/>
<evidence type="ECO:0000256" key="3">
    <source>
        <dbReference type="ARBA" id="ARBA00023082"/>
    </source>
</evidence>
<gene>
    <name evidence="9" type="primary">sigX</name>
    <name evidence="9" type="ORF">GCM10010978_02520</name>
</gene>
<dbReference type="Gene3D" id="1.10.10.10">
    <property type="entry name" value="Winged helix-like DNA-binding domain superfamily/Winged helix DNA-binding domain"/>
    <property type="match status" value="1"/>
</dbReference>
<dbReference type="InterPro" id="IPR007627">
    <property type="entry name" value="RNA_pol_sigma70_r2"/>
</dbReference>
<keyword evidence="2 6" id="KW-0805">Transcription regulation</keyword>
<dbReference type="GO" id="GO:0006352">
    <property type="term" value="P:DNA-templated transcription initiation"/>
    <property type="evidence" value="ECO:0007669"/>
    <property type="project" value="InterPro"/>
</dbReference>
<sequence length="185" mass="22338">MKTVFDRLYDTYHQDLFQFIMYIVKDRTIAEDLIQEVYIKVLKSYYTFKGESSEKTWLFSIARHVTYDYFRSQQRMKKRISQFFDWSEKGEIIPDNKSLPEEIAIQNDEIRRVYHYLDKCTKDQRSVLILRYILSFSIQETAEILNFSISKVKTTQHRGLKNLRKYLLEDEEKGGTENEVKEGKR</sequence>
<evidence type="ECO:0000256" key="1">
    <source>
        <dbReference type="ARBA" id="ARBA00010641"/>
    </source>
</evidence>
<dbReference type="Proteomes" id="UP000602050">
    <property type="component" value="Unassembled WGS sequence"/>
</dbReference>
<evidence type="ECO:0000313" key="9">
    <source>
        <dbReference type="EMBL" id="GGH68986.1"/>
    </source>
</evidence>
<reference evidence="9" key="1">
    <citation type="journal article" date="2014" name="Int. J. Syst. Evol. Microbiol.">
        <title>Complete genome sequence of Corynebacterium casei LMG S-19264T (=DSM 44701T), isolated from a smear-ripened cheese.</title>
        <authorList>
            <consortium name="US DOE Joint Genome Institute (JGI-PGF)"/>
            <person name="Walter F."/>
            <person name="Albersmeier A."/>
            <person name="Kalinowski J."/>
            <person name="Ruckert C."/>
        </authorList>
    </citation>
    <scope>NUCLEOTIDE SEQUENCE</scope>
    <source>
        <strain evidence="9">CGMCC 1.12360</strain>
    </source>
</reference>
<dbReference type="SUPFAM" id="SSF88659">
    <property type="entry name" value="Sigma3 and sigma4 domains of RNA polymerase sigma factors"/>
    <property type="match status" value="1"/>
</dbReference>
<organism evidence="9 10">
    <name type="scientific">Compostibacillus humi</name>
    <dbReference type="NCBI Taxonomy" id="1245525"/>
    <lineage>
        <taxon>Bacteria</taxon>
        <taxon>Bacillati</taxon>
        <taxon>Bacillota</taxon>
        <taxon>Bacilli</taxon>
        <taxon>Bacillales</taxon>
        <taxon>Bacillaceae</taxon>
        <taxon>Compostibacillus</taxon>
    </lineage>
</organism>
<evidence type="ECO:0000256" key="2">
    <source>
        <dbReference type="ARBA" id="ARBA00023015"/>
    </source>
</evidence>
<protein>
    <recommendedName>
        <fullName evidence="6">RNA polymerase sigma factor</fullName>
    </recommendedName>
</protein>
<name>A0A8J3EIT5_9BACI</name>
<dbReference type="EMBL" id="BMEV01000003">
    <property type="protein sequence ID" value="GGH68986.1"/>
    <property type="molecule type" value="Genomic_DNA"/>
</dbReference>
<evidence type="ECO:0000259" key="7">
    <source>
        <dbReference type="Pfam" id="PF04542"/>
    </source>
</evidence>
<feature type="domain" description="RNA polymerase sigma factor 70 region 4 type 2" evidence="8">
    <location>
        <begin position="112"/>
        <end position="163"/>
    </location>
</feature>
<dbReference type="RefSeq" id="WP_188390552.1">
    <property type="nucleotide sequence ID" value="NZ_BMEV01000003.1"/>
</dbReference>
<dbReference type="NCBIfam" id="NF007217">
    <property type="entry name" value="PRK09639.1-1"/>
    <property type="match status" value="1"/>
</dbReference>
<dbReference type="Pfam" id="PF04542">
    <property type="entry name" value="Sigma70_r2"/>
    <property type="match status" value="1"/>
</dbReference>
<evidence type="ECO:0000256" key="5">
    <source>
        <dbReference type="ARBA" id="ARBA00023163"/>
    </source>
</evidence>
<dbReference type="InterPro" id="IPR014284">
    <property type="entry name" value="RNA_pol_sigma-70_dom"/>
</dbReference>
<reference evidence="9" key="2">
    <citation type="submission" date="2020-09" db="EMBL/GenBank/DDBJ databases">
        <authorList>
            <person name="Sun Q."/>
            <person name="Zhou Y."/>
        </authorList>
    </citation>
    <scope>NUCLEOTIDE SEQUENCE</scope>
    <source>
        <strain evidence="9">CGMCC 1.12360</strain>
    </source>
</reference>
<dbReference type="InterPro" id="IPR013325">
    <property type="entry name" value="RNA_pol_sigma_r2"/>
</dbReference>
<dbReference type="Pfam" id="PF08281">
    <property type="entry name" value="Sigma70_r4_2"/>
    <property type="match status" value="1"/>
</dbReference>
<dbReference type="PANTHER" id="PTHR43133:SF60">
    <property type="entry name" value="RNA POLYMERASE SIGMA FACTOR SIGV"/>
    <property type="match status" value="1"/>
</dbReference>
<keyword evidence="4 6" id="KW-0238">DNA-binding</keyword>
<evidence type="ECO:0000259" key="8">
    <source>
        <dbReference type="Pfam" id="PF08281"/>
    </source>
</evidence>
<comment type="caution">
    <text evidence="9">The sequence shown here is derived from an EMBL/GenBank/DDBJ whole genome shotgun (WGS) entry which is preliminary data.</text>
</comment>
<evidence type="ECO:0000313" key="10">
    <source>
        <dbReference type="Proteomes" id="UP000602050"/>
    </source>
</evidence>
<dbReference type="GO" id="GO:0003677">
    <property type="term" value="F:DNA binding"/>
    <property type="evidence" value="ECO:0007669"/>
    <property type="project" value="UniProtKB-KW"/>
</dbReference>
<dbReference type="NCBIfam" id="TIGR02937">
    <property type="entry name" value="sigma70-ECF"/>
    <property type="match status" value="1"/>
</dbReference>